<dbReference type="EMBL" id="PEZY01000012">
    <property type="protein sequence ID" value="PIS05864.1"/>
    <property type="molecule type" value="Genomic_DNA"/>
</dbReference>
<evidence type="ECO:0000313" key="2">
    <source>
        <dbReference type="Proteomes" id="UP000229056"/>
    </source>
</evidence>
<sequence>MKFYYIIAVLGIPFILGGCSSQTQVVNTDNNLIIADEEFCIAHTESNISSDEAYGVAKNSECAMVGTFKEDCSCDPETYICTFEIETDKPDCSPVCLVDLKTSEARVDWRCNPDSQ</sequence>
<proteinExistence type="predicted"/>
<dbReference type="PROSITE" id="PS51257">
    <property type="entry name" value="PROKAR_LIPOPROTEIN"/>
    <property type="match status" value="1"/>
</dbReference>
<comment type="caution">
    <text evidence="1">The sequence shown here is derived from an EMBL/GenBank/DDBJ whole genome shotgun (WGS) entry which is preliminary data.</text>
</comment>
<dbReference type="Proteomes" id="UP000229056">
    <property type="component" value="Unassembled WGS sequence"/>
</dbReference>
<organism evidence="1 2">
    <name type="scientific">Candidatus Buchananbacteria bacterium CG10_big_fil_rev_8_21_14_0_10_33_19</name>
    <dbReference type="NCBI Taxonomy" id="1974525"/>
    <lineage>
        <taxon>Bacteria</taxon>
        <taxon>Candidatus Buchananiibacteriota</taxon>
    </lineage>
</organism>
<reference evidence="2" key="1">
    <citation type="submission" date="2017-09" db="EMBL/GenBank/DDBJ databases">
        <title>Depth-based differentiation of microbial function through sediment-hosted aquifers and enrichment of novel symbionts in the deep terrestrial subsurface.</title>
        <authorList>
            <person name="Probst A.J."/>
            <person name="Ladd B."/>
            <person name="Jarett J.K."/>
            <person name="Geller-Mcgrath D.E."/>
            <person name="Sieber C.M.K."/>
            <person name="Emerson J.B."/>
            <person name="Anantharaman K."/>
            <person name="Thomas B.C."/>
            <person name="Malmstrom R."/>
            <person name="Stieglmeier M."/>
            <person name="Klingl A."/>
            <person name="Woyke T."/>
            <person name="Ryan C.M."/>
            <person name="Banfield J.F."/>
        </authorList>
    </citation>
    <scope>NUCLEOTIDE SEQUENCE [LARGE SCALE GENOMIC DNA]</scope>
</reference>
<gene>
    <name evidence="1" type="ORF">COT80_03800</name>
</gene>
<accession>A0A2H0W3I3</accession>
<protein>
    <recommendedName>
        <fullName evidence="3">Lipoprotein</fullName>
    </recommendedName>
</protein>
<name>A0A2H0W3I3_9BACT</name>
<evidence type="ECO:0000313" key="1">
    <source>
        <dbReference type="EMBL" id="PIS05864.1"/>
    </source>
</evidence>
<dbReference type="AlphaFoldDB" id="A0A2H0W3I3"/>
<evidence type="ECO:0008006" key="3">
    <source>
        <dbReference type="Google" id="ProtNLM"/>
    </source>
</evidence>